<dbReference type="AlphaFoldDB" id="A0A9P6A7D4"/>
<accession>A0A9P6A7D4</accession>
<organism evidence="2 3">
    <name type="scientific">Pleurotus eryngii</name>
    <name type="common">Boletus of the steppes</name>
    <dbReference type="NCBI Taxonomy" id="5323"/>
    <lineage>
        <taxon>Eukaryota</taxon>
        <taxon>Fungi</taxon>
        <taxon>Dikarya</taxon>
        <taxon>Basidiomycota</taxon>
        <taxon>Agaricomycotina</taxon>
        <taxon>Agaricomycetes</taxon>
        <taxon>Agaricomycetidae</taxon>
        <taxon>Agaricales</taxon>
        <taxon>Pleurotineae</taxon>
        <taxon>Pleurotaceae</taxon>
        <taxon>Pleurotus</taxon>
    </lineage>
</organism>
<reference evidence="2" key="1">
    <citation type="submission" date="2020-11" db="EMBL/GenBank/DDBJ databases">
        <authorList>
            <consortium name="DOE Joint Genome Institute"/>
            <person name="Ahrendt S."/>
            <person name="Riley R."/>
            <person name="Andreopoulos W."/>
            <person name="Labutti K."/>
            <person name="Pangilinan J."/>
            <person name="Ruiz-Duenas F.J."/>
            <person name="Barrasa J.M."/>
            <person name="Sanchez-Garcia M."/>
            <person name="Camarero S."/>
            <person name="Miyauchi S."/>
            <person name="Serrano A."/>
            <person name="Linde D."/>
            <person name="Babiker R."/>
            <person name="Drula E."/>
            <person name="Ayuso-Fernandez I."/>
            <person name="Pacheco R."/>
            <person name="Padilla G."/>
            <person name="Ferreira P."/>
            <person name="Barriuso J."/>
            <person name="Kellner H."/>
            <person name="Castanera R."/>
            <person name="Alfaro M."/>
            <person name="Ramirez L."/>
            <person name="Pisabarro A.G."/>
            <person name="Kuo A."/>
            <person name="Tritt A."/>
            <person name="Lipzen A."/>
            <person name="He G."/>
            <person name="Yan M."/>
            <person name="Ng V."/>
            <person name="Cullen D."/>
            <person name="Martin F."/>
            <person name="Rosso M.-N."/>
            <person name="Henrissat B."/>
            <person name="Hibbett D."/>
            <person name="Martinez A.T."/>
            <person name="Grigoriev I.V."/>
        </authorList>
    </citation>
    <scope>NUCLEOTIDE SEQUENCE</scope>
    <source>
        <strain evidence="2">ATCC 90797</strain>
    </source>
</reference>
<keyword evidence="3" id="KW-1185">Reference proteome</keyword>
<name>A0A9P6A7D4_PLEER</name>
<evidence type="ECO:0000313" key="2">
    <source>
        <dbReference type="EMBL" id="KAF9501312.1"/>
    </source>
</evidence>
<sequence length="67" mass="7561">MREISPAHLAIASILYSAIVLYFPRILLHPPSAPFYHTCISQPFTLPSNFYRFGSCEPVFGYFAVGH</sequence>
<keyword evidence="1" id="KW-1133">Transmembrane helix</keyword>
<evidence type="ECO:0000256" key="1">
    <source>
        <dbReference type="SAM" id="Phobius"/>
    </source>
</evidence>
<comment type="caution">
    <text evidence="2">The sequence shown here is derived from an EMBL/GenBank/DDBJ whole genome shotgun (WGS) entry which is preliminary data.</text>
</comment>
<dbReference type="Proteomes" id="UP000807025">
    <property type="component" value="Unassembled WGS sequence"/>
</dbReference>
<keyword evidence="1" id="KW-0472">Membrane</keyword>
<gene>
    <name evidence="2" type="ORF">BDN71DRAFT_1438819</name>
</gene>
<feature type="transmembrane region" description="Helical" evidence="1">
    <location>
        <begin position="6"/>
        <end position="23"/>
    </location>
</feature>
<proteinExistence type="predicted"/>
<keyword evidence="1" id="KW-0812">Transmembrane</keyword>
<dbReference type="EMBL" id="MU154523">
    <property type="protein sequence ID" value="KAF9501312.1"/>
    <property type="molecule type" value="Genomic_DNA"/>
</dbReference>
<evidence type="ECO:0000313" key="3">
    <source>
        <dbReference type="Proteomes" id="UP000807025"/>
    </source>
</evidence>
<protein>
    <submittedName>
        <fullName evidence="2">Uncharacterized protein</fullName>
    </submittedName>
</protein>